<evidence type="ECO:0000256" key="2">
    <source>
        <dbReference type="SAM" id="Phobius"/>
    </source>
</evidence>
<reference evidence="4" key="1">
    <citation type="submission" date="2014-04" db="EMBL/GenBank/DDBJ databases">
        <title>In planta biocontrol of soil-borne Fusarium wilt of banana through a plant endophytic bacterium, Burkholderia cenocepacia 869T2.</title>
        <authorList>
            <person name="Ho Y.-N."/>
            <person name="Chiang H.-M."/>
            <person name="Chao C.-P."/>
            <person name="Su C.-C."/>
            <person name="Hsu H.-F."/>
            <person name="Guo C.-T."/>
            <person name="Hsieh J.-L."/>
            <person name="Huang C.-C."/>
        </authorList>
    </citation>
    <scope>NUCLEOTIDE SEQUENCE [LARGE SCALE GENOMIC DNA]</scope>
    <source>
        <strain evidence="4">869T2</strain>
    </source>
</reference>
<proteinExistence type="predicted"/>
<keyword evidence="2" id="KW-0812">Transmembrane</keyword>
<sequence>MKNRTTLFLAALLNGSIAIPAFADGTTLGEITQAANRSGDYSRQALVSVFGNVVNNPLATGGAGGGDTILSSIFQVTNGGLLVVGAFFACYVWLKKLSQVAHSGAVYGENKGTMWGPVRLVWGLASLVPTANGWALSQLLMLWAASVMGVGLANMGTDAAVQSFSDGKGMVLQPAMPSTIQLARDLYQANLCMHAYNASLAMVGANGGFPPDQKEYVQVTSGPQGLVLRNPVGTKYCGGADIDASKLTQQDLSTNWFSGGTIDTTTLYQAHLQALKAMENALSPAAAAFVQAVIDQQTNVGAVIPDAEVAIQSAAQQYEATIQSQAATTTGNIGNLAGQLSTSIKEGGWWTLGAWYQTFAQANSKLSNAVSAVAHVYKEQVSANKGVSPLRDQVDRAFQLQEAGSTTSQPLGNAGNASEKDGGKVLSQIFSGFGQKIVYWMTSSGDTERGTVNPLITMKNLGDYTLGGVESAFGVWVGLNAVVAGADSSIWGKLANFASGLGAAAGAALHATEPMLFTLMIPLLIIGAGLSVYLPMIPFITWFGAAINWLIIVGEAIVAAPLWAMTHLGGEGDGMGQRTTHGYIFLLNVMVRPILMVIGFFFGGAALVAGGTVLNKFYGIAVANAQFDSLTGIVSITGYLAIYFMLGANLIQTCFSLIFVVPDQVINWAGGVATATLGRETTGEVRNALTVFAGKLERIMPGGGKRSMPKGERGSRPSETDGMRS</sequence>
<organism evidence="4">
    <name type="scientific">Burkholderia cenocepacia</name>
    <dbReference type="NCBI Taxonomy" id="95486"/>
    <lineage>
        <taxon>Bacteria</taxon>
        <taxon>Pseudomonadati</taxon>
        <taxon>Pseudomonadota</taxon>
        <taxon>Betaproteobacteria</taxon>
        <taxon>Burkholderiales</taxon>
        <taxon>Burkholderiaceae</taxon>
        <taxon>Burkholderia</taxon>
        <taxon>Burkholderia cepacia complex</taxon>
    </lineage>
</organism>
<protein>
    <submittedName>
        <fullName evidence="4">Membrane protein</fullName>
    </submittedName>
</protein>
<feature type="signal peptide" evidence="3">
    <location>
        <begin position="1"/>
        <end position="23"/>
    </location>
</feature>
<dbReference type="OrthoDB" id="7010241at2"/>
<feature type="transmembrane region" description="Helical" evidence="2">
    <location>
        <begin position="540"/>
        <end position="564"/>
    </location>
</feature>
<dbReference type="InterPro" id="IPR027628">
    <property type="entry name" value="DotA_TraY"/>
</dbReference>
<feature type="compositionally biased region" description="Basic and acidic residues" evidence="1">
    <location>
        <begin position="709"/>
        <end position="725"/>
    </location>
</feature>
<evidence type="ECO:0000256" key="3">
    <source>
        <dbReference type="SAM" id="SignalP"/>
    </source>
</evidence>
<keyword evidence="2" id="KW-0472">Membrane</keyword>
<feature type="chain" id="PRO_5001677758" evidence="3">
    <location>
        <begin position="24"/>
        <end position="725"/>
    </location>
</feature>
<keyword evidence="2" id="KW-1133">Transmembrane helix</keyword>
<gene>
    <name evidence="4" type="ORF">DT99_13680</name>
</gene>
<feature type="transmembrane region" description="Helical" evidence="2">
    <location>
        <begin position="629"/>
        <end position="651"/>
    </location>
</feature>
<evidence type="ECO:0000256" key="1">
    <source>
        <dbReference type="SAM" id="MobiDB-lite"/>
    </source>
</evidence>
<name>A0A071MDT2_9BURK</name>
<dbReference type="AlphaFoldDB" id="A0A071MDT2"/>
<comment type="caution">
    <text evidence="4">The sequence shown here is derived from an EMBL/GenBank/DDBJ whole genome shotgun (WGS) entry which is preliminary data.</text>
</comment>
<evidence type="ECO:0000313" key="4">
    <source>
        <dbReference type="EMBL" id="KEA58853.1"/>
    </source>
</evidence>
<feature type="transmembrane region" description="Helical" evidence="2">
    <location>
        <begin position="585"/>
        <end position="609"/>
    </location>
</feature>
<keyword evidence="3" id="KW-0732">Signal</keyword>
<feature type="transmembrane region" description="Helical" evidence="2">
    <location>
        <begin position="73"/>
        <end position="94"/>
    </location>
</feature>
<feature type="region of interest" description="Disordered" evidence="1">
    <location>
        <begin position="700"/>
        <end position="725"/>
    </location>
</feature>
<feature type="transmembrane region" description="Helical" evidence="2">
    <location>
        <begin position="516"/>
        <end position="534"/>
    </location>
</feature>
<dbReference type="EMBL" id="JJOA01000012">
    <property type="protein sequence ID" value="KEA58853.1"/>
    <property type="molecule type" value="Genomic_DNA"/>
</dbReference>
<accession>A0A071MDT2</accession>
<dbReference type="NCBIfam" id="TIGR04346">
    <property type="entry name" value="DotA_TraY"/>
    <property type="match status" value="1"/>
</dbReference>